<gene>
    <name evidence="12" type="ORF">HMPREF9440_01162</name>
</gene>
<evidence type="ECO:0000256" key="10">
    <source>
        <dbReference type="SAM" id="MobiDB-lite"/>
    </source>
</evidence>
<evidence type="ECO:0000256" key="8">
    <source>
        <dbReference type="ARBA" id="ARBA00023012"/>
    </source>
</evidence>
<dbReference type="Pfam" id="PF02518">
    <property type="entry name" value="HATPase_c"/>
    <property type="match status" value="1"/>
</dbReference>
<dbReference type="Gene3D" id="3.40.190.10">
    <property type="entry name" value="Periplasmic binding protein-like II"/>
    <property type="match status" value="1"/>
</dbReference>
<evidence type="ECO:0000256" key="3">
    <source>
        <dbReference type="ARBA" id="ARBA00022553"/>
    </source>
</evidence>
<dbReference type="EC" id="2.7.13.3" evidence="2"/>
<evidence type="ECO:0000256" key="1">
    <source>
        <dbReference type="ARBA" id="ARBA00000085"/>
    </source>
</evidence>
<evidence type="ECO:0000259" key="11">
    <source>
        <dbReference type="PROSITE" id="PS50109"/>
    </source>
</evidence>
<dbReference type="PATRIC" id="fig|762967.3.peg.920"/>
<dbReference type="CDD" id="cd00075">
    <property type="entry name" value="HATPase"/>
    <property type="match status" value="1"/>
</dbReference>
<keyword evidence="5" id="KW-0547">Nucleotide-binding</keyword>
<feature type="region of interest" description="Disordered" evidence="10">
    <location>
        <begin position="445"/>
        <end position="465"/>
    </location>
</feature>
<dbReference type="InterPro" id="IPR004358">
    <property type="entry name" value="Sig_transdc_His_kin-like_C"/>
</dbReference>
<dbReference type="Gene3D" id="1.10.287.130">
    <property type="match status" value="1"/>
</dbReference>
<accession>H3KEJ8</accession>
<feature type="region of interest" description="Disordered" evidence="10">
    <location>
        <begin position="1"/>
        <end position="24"/>
    </location>
</feature>
<dbReference type="EMBL" id="AFBQ01000158">
    <property type="protein sequence ID" value="EHY31452.1"/>
    <property type="molecule type" value="Genomic_DNA"/>
</dbReference>
<dbReference type="OrthoDB" id="5624353at2"/>
<dbReference type="Pfam" id="PF12974">
    <property type="entry name" value="Phosphonate-bd"/>
    <property type="match status" value="1"/>
</dbReference>
<dbReference type="PANTHER" id="PTHR43065">
    <property type="entry name" value="SENSOR HISTIDINE KINASE"/>
    <property type="match status" value="1"/>
</dbReference>
<keyword evidence="9" id="KW-0175">Coiled coil</keyword>
<comment type="catalytic activity">
    <reaction evidence="1">
        <text>ATP + protein L-histidine = ADP + protein N-phospho-L-histidine.</text>
        <dbReference type="EC" id="2.7.13.3"/>
    </reaction>
</comment>
<dbReference type="CDD" id="cd00082">
    <property type="entry name" value="HisKA"/>
    <property type="match status" value="1"/>
</dbReference>
<evidence type="ECO:0000256" key="6">
    <source>
        <dbReference type="ARBA" id="ARBA00022777"/>
    </source>
</evidence>
<dbReference type="SUPFAM" id="SSF47384">
    <property type="entry name" value="Homodimeric domain of signal transducing histidine kinase"/>
    <property type="match status" value="1"/>
</dbReference>
<evidence type="ECO:0000256" key="7">
    <source>
        <dbReference type="ARBA" id="ARBA00022840"/>
    </source>
</evidence>
<evidence type="ECO:0000313" key="13">
    <source>
        <dbReference type="Proteomes" id="UP000004956"/>
    </source>
</evidence>
<dbReference type="STRING" id="762967.HMPREF9440_01162"/>
<keyword evidence="3" id="KW-0597">Phosphoprotein</keyword>
<dbReference type="InterPro" id="IPR036097">
    <property type="entry name" value="HisK_dim/P_sf"/>
</dbReference>
<keyword evidence="4" id="KW-0808">Transferase</keyword>
<protein>
    <recommendedName>
        <fullName evidence="2">histidine kinase</fullName>
        <ecNumber evidence="2">2.7.13.3</ecNumber>
    </recommendedName>
</protein>
<dbReference type="SMART" id="SM00387">
    <property type="entry name" value="HATPase_c"/>
    <property type="match status" value="1"/>
</dbReference>
<dbReference type="HOGENOM" id="CLU_011260_2_0_4"/>
<evidence type="ECO:0000256" key="2">
    <source>
        <dbReference type="ARBA" id="ARBA00012438"/>
    </source>
</evidence>
<comment type="caution">
    <text evidence="12">The sequence shown here is derived from an EMBL/GenBank/DDBJ whole genome shotgun (WGS) entry which is preliminary data.</text>
</comment>
<dbReference type="Gene3D" id="3.30.565.10">
    <property type="entry name" value="Histidine kinase-like ATPase, C-terminal domain"/>
    <property type="match status" value="1"/>
</dbReference>
<dbReference type="Pfam" id="PF00512">
    <property type="entry name" value="HisKA"/>
    <property type="match status" value="1"/>
</dbReference>
<evidence type="ECO:0000256" key="4">
    <source>
        <dbReference type="ARBA" id="ARBA00022679"/>
    </source>
</evidence>
<dbReference type="PANTHER" id="PTHR43065:SF10">
    <property type="entry name" value="PEROXIDE STRESS-ACTIVATED HISTIDINE KINASE MAK3"/>
    <property type="match status" value="1"/>
</dbReference>
<feature type="compositionally biased region" description="Low complexity" evidence="10">
    <location>
        <begin position="449"/>
        <end position="465"/>
    </location>
</feature>
<evidence type="ECO:0000256" key="9">
    <source>
        <dbReference type="SAM" id="Coils"/>
    </source>
</evidence>
<keyword evidence="6 12" id="KW-0418">Kinase</keyword>
<dbReference type="GO" id="GO:0000155">
    <property type="term" value="F:phosphorelay sensor kinase activity"/>
    <property type="evidence" value="ECO:0007669"/>
    <property type="project" value="InterPro"/>
</dbReference>
<dbReference type="InterPro" id="IPR005467">
    <property type="entry name" value="His_kinase_dom"/>
</dbReference>
<dbReference type="InterPro" id="IPR003661">
    <property type="entry name" value="HisK_dim/P_dom"/>
</dbReference>
<dbReference type="InterPro" id="IPR003594">
    <property type="entry name" value="HATPase_dom"/>
</dbReference>
<feature type="domain" description="Histidine kinase" evidence="11">
    <location>
        <begin position="415"/>
        <end position="665"/>
    </location>
</feature>
<keyword evidence="7" id="KW-0067">ATP-binding</keyword>
<keyword evidence="13" id="KW-1185">Reference proteome</keyword>
<organism evidence="12 13">
    <name type="scientific">Sutterella parvirubra YIT 11816</name>
    <dbReference type="NCBI Taxonomy" id="762967"/>
    <lineage>
        <taxon>Bacteria</taxon>
        <taxon>Pseudomonadati</taxon>
        <taxon>Pseudomonadota</taxon>
        <taxon>Betaproteobacteria</taxon>
        <taxon>Burkholderiales</taxon>
        <taxon>Sutterellaceae</taxon>
        <taxon>Sutterella</taxon>
    </lineage>
</organism>
<dbReference type="SUPFAM" id="SSF55874">
    <property type="entry name" value="ATPase domain of HSP90 chaperone/DNA topoisomerase II/histidine kinase"/>
    <property type="match status" value="1"/>
</dbReference>
<sequence length="679" mass="72843">MHSRPKIPTPLRARFPRRAPEGAPSGRRLIRAASAGFFGALLTLLTFLTPASPAQAARTIVVGFVDSAESGFYATTVQPTIEAIRLGIPGSVVETVRLSSVTITNDVRLRQPDLFIVPASDFLLVTDTLGAHAVATRKSTAAKAPSMSVGGVFVVRNDRADLTTVKSLRRKRAAATLPTALDGWLAARMALEEAGYDSQTFFKEVRFMTFGLPNVVSSVLSGAYDVGVLPTCMLERAEAEGIVARGALRVVGAVEDELLHCRRSTALYPDWVAGVLPTVDPELARELTIAILTPPKRDGSGTAQEQGAYVWQVTNDFHAVRELERRLHVGQWSYLDSWSLEALWRHFHWYVVAGLLILDAVVLNERRLRMLVRKRTAELQNALAERDRLEEAERAARLRLGELERMGAISQLCAMIAHELKQPVTSIINYVTVIKLRAGMVGGAAAPQASGTPGKPSAAPAPSADPVFEKAVDGVEAASKRIAGIVDRVRLYAKRERREPVAVDLCATLEAAASAQKKGAVAVRLLIPAKPVHVSGDPLELELLFLNLIKNAVEAAAGALNATPSRTPEVVVALACGGDAPEASSAAHDVRVTVTDNGPRLSDEAFERLMRVSESVKDEGLGLGLAIVRNIVDEHGASLTIRRRGDDGSPDADGLTVAVTFDLLDAPSAPKHSQPKDPS</sequence>
<evidence type="ECO:0000256" key="5">
    <source>
        <dbReference type="ARBA" id="ARBA00022741"/>
    </source>
</evidence>
<dbReference type="RefSeq" id="WP_008541999.1">
    <property type="nucleotide sequence ID" value="NZ_JH604946.1"/>
</dbReference>
<dbReference type="PROSITE" id="PS50109">
    <property type="entry name" value="HIS_KIN"/>
    <property type="match status" value="1"/>
</dbReference>
<name>H3KEJ8_9BURK</name>
<reference evidence="12 13" key="1">
    <citation type="submission" date="2011-11" db="EMBL/GenBank/DDBJ databases">
        <authorList>
            <person name="Weinstock G."/>
            <person name="Sodergren E."/>
            <person name="Clifton S."/>
            <person name="Fulton L."/>
            <person name="Fulton B."/>
            <person name="Courtney L."/>
            <person name="Fronick C."/>
            <person name="Harrison M."/>
            <person name="Strong C."/>
            <person name="Farmer C."/>
            <person name="Delahaunty K."/>
            <person name="Markovic C."/>
            <person name="Hall O."/>
            <person name="Minx P."/>
            <person name="Tomlinson C."/>
            <person name="Mitreva M."/>
            <person name="Hou S."/>
            <person name="Chen J."/>
            <person name="Wollam A."/>
            <person name="Pepin K.H."/>
            <person name="Johnson M."/>
            <person name="Bhonagiri V."/>
            <person name="Zhang X."/>
            <person name="Suruliraj S."/>
            <person name="Warren W."/>
            <person name="Chinwalla A."/>
            <person name="Mardis E.R."/>
            <person name="Wilson R.K."/>
        </authorList>
    </citation>
    <scope>NUCLEOTIDE SEQUENCE [LARGE SCALE GENOMIC DNA]</scope>
    <source>
        <strain evidence="12 13">YIT 11816</strain>
    </source>
</reference>
<dbReference type="SUPFAM" id="SSF53850">
    <property type="entry name" value="Periplasmic binding protein-like II"/>
    <property type="match status" value="1"/>
</dbReference>
<keyword evidence="8" id="KW-0902">Two-component regulatory system</keyword>
<evidence type="ECO:0000313" key="12">
    <source>
        <dbReference type="EMBL" id="EHY31452.1"/>
    </source>
</evidence>
<dbReference type="GO" id="GO:0005524">
    <property type="term" value="F:ATP binding"/>
    <property type="evidence" value="ECO:0007669"/>
    <property type="project" value="UniProtKB-KW"/>
</dbReference>
<dbReference type="SMART" id="SM00388">
    <property type="entry name" value="HisKA"/>
    <property type="match status" value="1"/>
</dbReference>
<dbReference type="Proteomes" id="UP000004956">
    <property type="component" value="Unassembled WGS sequence"/>
</dbReference>
<dbReference type="PRINTS" id="PR00344">
    <property type="entry name" value="BCTRLSENSOR"/>
</dbReference>
<dbReference type="InterPro" id="IPR036890">
    <property type="entry name" value="HATPase_C_sf"/>
</dbReference>
<dbReference type="AlphaFoldDB" id="H3KEJ8"/>
<proteinExistence type="predicted"/>
<feature type="coiled-coil region" evidence="9">
    <location>
        <begin position="372"/>
        <end position="406"/>
    </location>
</feature>